<name>A0ABQ2A2M2_9BACL</name>
<gene>
    <name evidence="2" type="ORF">GCM10007362_41380</name>
</gene>
<organism evidence="2 3">
    <name type="scientific">Saccharibacillus endophyticus</name>
    <dbReference type="NCBI Taxonomy" id="2060666"/>
    <lineage>
        <taxon>Bacteria</taxon>
        <taxon>Bacillati</taxon>
        <taxon>Bacillota</taxon>
        <taxon>Bacilli</taxon>
        <taxon>Bacillales</taxon>
        <taxon>Paenibacillaceae</taxon>
        <taxon>Saccharibacillus</taxon>
    </lineage>
</organism>
<evidence type="ECO:0000313" key="3">
    <source>
        <dbReference type="Proteomes" id="UP000605427"/>
    </source>
</evidence>
<dbReference type="Proteomes" id="UP000605427">
    <property type="component" value="Unassembled WGS sequence"/>
</dbReference>
<keyword evidence="3" id="KW-1185">Reference proteome</keyword>
<proteinExistence type="predicted"/>
<accession>A0ABQ2A2M2</accession>
<evidence type="ECO:0000256" key="1">
    <source>
        <dbReference type="SAM" id="MobiDB-lite"/>
    </source>
</evidence>
<comment type="caution">
    <text evidence="2">The sequence shown here is derived from an EMBL/GenBank/DDBJ whole genome shotgun (WGS) entry which is preliminary data.</text>
</comment>
<protein>
    <submittedName>
        <fullName evidence="2">Uncharacterized protein</fullName>
    </submittedName>
</protein>
<sequence length="58" mass="6573">MGKPNNASGQGRLPQRMNFERKRHKLPLSLRFSAAKGRWSIVQDLQGMPNGSLSRRLP</sequence>
<evidence type="ECO:0000313" key="2">
    <source>
        <dbReference type="EMBL" id="GGH84994.1"/>
    </source>
</evidence>
<feature type="region of interest" description="Disordered" evidence="1">
    <location>
        <begin position="1"/>
        <end position="21"/>
    </location>
</feature>
<dbReference type="EMBL" id="BMDD01000005">
    <property type="protein sequence ID" value="GGH84994.1"/>
    <property type="molecule type" value="Genomic_DNA"/>
</dbReference>
<reference evidence="3" key="1">
    <citation type="journal article" date="2019" name="Int. J. Syst. Evol. Microbiol.">
        <title>The Global Catalogue of Microorganisms (GCM) 10K type strain sequencing project: providing services to taxonomists for standard genome sequencing and annotation.</title>
        <authorList>
            <consortium name="The Broad Institute Genomics Platform"/>
            <consortium name="The Broad Institute Genome Sequencing Center for Infectious Disease"/>
            <person name="Wu L."/>
            <person name="Ma J."/>
        </authorList>
    </citation>
    <scope>NUCLEOTIDE SEQUENCE [LARGE SCALE GENOMIC DNA]</scope>
    <source>
        <strain evidence="3">CCM 8702</strain>
    </source>
</reference>